<reference evidence="3 4" key="1">
    <citation type="journal article" date="2016" name="Sci. Rep.">
        <title>Penicillium arizonense, a new, genome sequenced fungal species, reveals a high chemical diversity in secreted metabolites.</title>
        <authorList>
            <person name="Grijseels S."/>
            <person name="Nielsen J.C."/>
            <person name="Randelovic M."/>
            <person name="Nielsen J."/>
            <person name="Nielsen K.F."/>
            <person name="Workman M."/>
            <person name="Frisvad J.C."/>
        </authorList>
    </citation>
    <scope>NUCLEOTIDE SEQUENCE [LARGE SCALE GENOMIC DNA]</scope>
    <source>
        <strain evidence="3 4">CBS 141311</strain>
    </source>
</reference>
<dbReference type="GO" id="GO:0005737">
    <property type="term" value="C:cytoplasm"/>
    <property type="evidence" value="ECO:0007669"/>
    <property type="project" value="TreeGrafter"/>
</dbReference>
<sequence length="317" mass="34874">MGLSAFYGKPKPDNERLALLDAAYELGETFWDTADIYGDSEELLGIWFKANPEKRDNIFLATKFANKVSGNGSIAVDSSPEYVIQACSKSLSRLGVPSIDLYYCHRLDGKTPIEKTVEALAQLQKEGKIKYLGLSECSAESLRRAHKVHPIAAVQMEYSPFALEVESPQYNLLKTARELGVALVAYAPLGRGFLSGTITSPNGFDDGDFRKYAPRFSAENFNKNLTLVELIKTLAEEKKVTPSQLTLAWLSAQGGDVFPIPGTTNVDRLKENLKSLEIKLTPEEENRMRVACMEVEVAGGRYPEGHSAALFADTPAL</sequence>
<dbReference type="GO" id="GO:0016491">
    <property type="term" value="F:oxidoreductase activity"/>
    <property type="evidence" value="ECO:0007669"/>
    <property type="project" value="UniProtKB-KW"/>
</dbReference>
<comment type="caution">
    <text evidence="3">The sequence shown here is derived from an EMBL/GenBank/DDBJ whole genome shotgun (WGS) entry which is preliminary data.</text>
</comment>
<dbReference type="AlphaFoldDB" id="A0A1F5L193"/>
<dbReference type="OrthoDB" id="37537at2759"/>
<dbReference type="Gene3D" id="3.20.20.100">
    <property type="entry name" value="NADP-dependent oxidoreductase domain"/>
    <property type="match status" value="1"/>
</dbReference>
<dbReference type="Pfam" id="PF00248">
    <property type="entry name" value="Aldo_ket_red"/>
    <property type="match status" value="1"/>
</dbReference>
<dbReference type="STRING" id="1835702.A0A1F5L193"/>
<feature type="domain" description="NADP-dependent oxidoreductase" evidence="2">
    <location>
        <begin position="2"/>
        <end position="288"/>
    </location>
</feature>
<gene>
    <name evidence="3" type="ORF">PENARI_c081G00089</name>
</gene>
<dbReference type="PANTHER" id="PTHR43625">
    <property type="entry name" value="AFLATOXIN B1 ALDEHYDE REDUCTASE"/>
    <property type="match status" value="1"/>
</dbReference>
<evidence type="ECO:0000259" key="2">
    <source>
        <dbReference type="Pfam" id="PF00248"/>
    </source>
</evidence>
<dbReference type="InterPro" id="IPR050791">
    <property type="entry name" value="Aldo-Keto_reductase"/>
</dbReference>
<protein>
    <recommendedName>
        <fullName evidence="2">NADP-dependent oxidoreductase domain-containing protein</fullName>
    </recommendedName>
</protein>
<accession>A0A1F5L193</accession>
<name>A0A1F5L193_PENAI</name>
<keyword evidence="4" id="KW-1185">Reference proteome</keyword>
<dbReference type="GeneID" id="34582432"/>
<evidence type="ECO:0000313" key="3">
    <source>
        <dbReference type="EMBL" id="OGE46972.1"/>
    </source>
</evidence>
<dbReference type="InterPro" id="IPR020471">
    <property type="entry name" value="AKR"/>
</dbReference>
<evidence type="ECO:0000313" key="4">
    <source>
        <dbReference type="Proteomes" id="UP000177622"/>
    </source>
</evidence>
<dbReference type="Proteomes" id="UP000177622">
    <property type="component" value="Unassembled WGS sequence"/>
</dbReference>
<dbReference type="EMBL" id="LXJU01000081">
    <property type="protein sequence ID" value="OGE46972.1"/>
    <property type="molecule type" value="Genomic_DNA"/>
</dbReference>
<evidence type="ECO:0000256" key="1">
    <source>
        <dbReference type="ARBA" id="ARBA00023002"/>
    </source>
</evidence>
<dbReference type="PANTHER" id="PTHR43625:SF40">
    <property type="entry name" value="ALDO-KETO REDUCTASE YAKC [NADP(+)]"/>
    <property type="match status" value="1"/>
</dbReference>
<dbReference type="RefSeq" id="XP_022482439.1">
    <property type="nucleotide sequence ID" value="XM_022637698.1"/>
</dbReference>
<dbReference type="InterPro" id="IPR036812">
    <property type="entry name" value="NAD(P)_OxRdtase_dom_sf"/>
</dbReference>
<dbReference type="InterPro" id="IPR023210">
    <property type="entry name" value="NADP_OxRdtase_dom"/>
</dbReference>
<proteinExistence type="predicted"/>
<dbReference type="PRINTS" id="PR00069">
    <property type="entry name" value="ALDKETRDTASE"/>
</dbReference>
<organism evidence="3 4">
    <name type="scientific">Penicillium arizonense</name>
    <dbReference type="NCBI Taxonomy" id="1835702"/>
    <lineage>
        <taxon>Eukaryota</taxon>
        <taxon>Fungi</taxon>
        <taxon>Dikarya</taxon>
        <taxon>Ascomycota</taxon>
        <taxon>Pezizomycotina</taxon>
        <taxon>Eurotiomycetes</taxon>
        <taxon>Eurotiomycetidae</taxon>
        <taxon>Eurotiales</taxon>
        <taxon>Aspergillaceae</taxon>
        <taxon>Penicillium</taxon>
    </lineage>
</organism>
<dbReference type="SUPFAM" id="SSF51430">
    <property type="entry name" value="NAD(P)-linked oxidoreductase"/>
    <property type="match status" value="1"/>
</dbReference>
<keyword evidence="1" id="KW-0560">Oxidoreductase</keyword>